<evidence type="ECO:0000256" key="3">
    <source>
        <dbReference type="PROSITE-ProRule" id="PRU01282"/>
    </source>
</evidence>
<evidence type="ECO:0000256" key="4">
    <source>
        <dbReference type="RuleBase" id="RU362029"/>
    </source>
</evidence>
<proteinExistence type="inferred from homology"/>
<keyword evidence="6" id="KW-1185">Reference proteome</keyword>
<dbReference type="Gene3D" id="3.40.30.10">
    <property type="entry name" value="Glutaredoxin"/>
    <property type="match status" value="1"/>
</dbReference>
<dbReference type="InterPro" id="IPR036249">
    <property type="entry name" value="Thioredoxin-like_sf"/>
</dbReference>
<evidence type="ECO:0000313" key="5">
    <source>
        <dbReference type="EMBL" id="MWB77773.1"/>
    </source>
</evidence>
<dbReference type="InterPro" id="IPR006659">
    <property type="entry name" value="Arsenate_reductase"/>
</dbReference>
<sequence length="115" mass="12458">MAVSVTIWHNPRCTKSRQTLALLTERGIAPVVRLYLQDPPTRAELEATARALDLPPSGFIRRGEAEYRDLGLAGASDAALLDAMAAHPRLIERPVVLTAKGARLGRPPEAVLDIL</sequence>
<dbReference type="SUPFAM" id="SSF52833">
    <property type="entry name" value="Thioredoxin-like"/>
    <property type="match status" value="1"/>
</dbReference>
<comment type="similarity">
    <text evidence="1 3 4">Belongs to the ArsC family.</text>
</comment>
<dbReference type="EMBL" id="WNXQ01000003">
    <property type="protein sequence ID" value="MWB77773.1"/>
    <property type="molecule type" value="Genomic_DNA"/>
</dbReference>
<protein>
    <recommendedName>
        <fullName evidence="4">Arsenate reductase</fullName>
        <ecNumber evidence="4">1.20.4.1</ecNumber>
    </recommendedName>
</protein>
<evidence type="ECO:0000313" key="6">
    <source>
        <dbReference type="Proteomes" id="UP000443843"/>
    </source>
</evidence>
<dbReference type="EC" id="1.20.4.1" evidence="4"/>
<dbReference type="AlphaFoldDB" id="A0A844WA39"/>
<keyword evidence="2 4" id="KW-0560">Oxidoreductase</keyword>
<dbReference type="GO" id="GO:0008794">
    <property type="term" value="F:arsenate reductase (glutaredoxin) activity"/>
    <property type="evidence" value="ECO:0007669"/>
    <property type="project" value="UniProtKB-UniRule"/>
</dbReference>
<dbReference type="NCBIfam" id="TIGR00014">
    <property type="entry name" value="arsC"/>
    <property type="match status" value="1"/>
</dbReference>
<gene>
    <name evidence="5" type="primary">arsC</name>
    <name evidence="5" type="ORF">GLS40_07035</name>
</gene>
<name>A0A844WA39_9RHOB</name>
<organism evidence="5 6">
    <name type="scientific">Pseudooceanicola pacificus</name>
    <dbReference type="NCBI Taxonomy" id="2676438"/>
    <lineage>
        <taxon>Bacteria</taxon>
        <taxon>Pseudomonadati</taxon>
        <taxon>Pseudomonadota</taxon>
        <taxon>Alphaproteobacteria</taxon>
        <taxon>Rhodobacterales</taxon>
        <taxon>Paracoccaceae</taxon>
        <taxon>Pseudooceanicola</taxon>
    </lineage>
</organism>
<dbReference type="PANTHER" id="PTHR30041:SF4">
    <property type="entry name" value="ARSENATE REDUCTASE"/>
    <property type="match status" value="1"/>
</dbReference>
<comment type="caution">
    <text evidence="5">The sequence shown here is derived from an EMBL/GenBank/DDBJ whole genome shotgun (WGS) entry which is preliminary data.</text>
</comment>
<dbReference type="PANTHER" id="PTHR30041">
    <property type="entry name" value="ARSENATE REDUCTASE"/>
    <property type="match status" value="1"/>
</dbReference>
<accession>A0A844WA39</accession>
<dbReference type="PROSITE" id="PS51353">
    <property type="entry name" value="ARSC"/>
    <property type="match status" value="1"/>
</dbReference>
<dbReference type="CDD" id="cd03034">
    <property type="entry name" value="ArsC_ArsC"/>
    <property type="match status" value="1"/>
</dbReference>
<evidence type="ECO:0000256" key="2">
    <source>
        <dbReference type="ARBA" id="ARBA00023002"/>
    </source>
</evidence>
<dbReference type="Pfam" id="PF03960">
    <property type="entry name" value="ArsC"/>
    <property type="match status" value="1"/>
</dbReference>
<comment type="catalytic activity">
    <reaction evidence="4">
        <text>[glutaredoxin]-dithiol + arsenate + glutathione + H(+) = glutathionyl-S-S-[glutaredoxin] + arsenite + H2O</text>
        <dbReference type="Rhea" id="RHEA:22016"/>
        <dbReference type="Rhea" id="RHEA-COMP:10729"/>
        <dbReference type="Rhea" id="RHEA-COMP:17668"/>
        <dbReference type="ChEBI" id="CHEBI:15377"/>
        <dbReference type="ChEBI" id="CHEBI:15378"/>
        <dbReference type="ChEBI" id="CHEBI:29242"/>
        <dbReference type="ChEBI" id="CHEBI:29950"/>
        <dbReference type="ChEBI" id="CHEBI:48597"/>
        <dbReference type="ChEBI" id="CHEBI:57925"/>
        <dbReference type="ChEBI" id="CHEBI:146199"/>
        <dbReference type="EC" id="1.20.4.1"/>
    </reaction>
</comment>
<dbReference type="RefSeq" id="WP_160382036.1">
    <property type="nucleotide sequence ID" value="NZ_WNXQ01000003.1"/>
</dbReference>
<dbReference type="Proteomes" id="UP000443843">
    <property type="component" value="Unassembled WGS sequence"/>
</dbReference>
<dbReference type="InterPro" id="IPR006660">
    <property type="entry name" value="Arsenate_reductase-like"/>
</dbReference>
<evidence type="ECO:0000256" key="1">
    <source>
        <dbReference type="ARBA" id="ARBA00007198"/>
    </source>
</evidence>
<reference evidence="5 6" key="1">
    <citation type="submission" date="2019-11" db="EMBL/GenBank/DDBJ databases">
        <title>Pseudooceanicola pacifica sp. nov., isolated from deep-sea sediment of the Pacific Ocean.</title>
        <authorList>
            <person name="Lyu L."/>
        </authorList>
    </citation>
    <scope>NUCLEOTIDE SEQUENCE [LARGE SCALE GENOMIC DNA]</scope>
    <source>
        <strain evidence="5 6">216_PA32_1</strain>
    </source>
</reference>